<dbReference type="InterPro" id="IPR050695">
    <property type="entry name" value="N-acetylmuramoyl_amidase_3"/>
</dbReference>
<gene>
    <name evidence="6" type="ORF">DSCW_31930</name>
</gene>
<evidence type="ECO:0000259" key="5">
    <source>
        <dbReference type="SMART" id="SM00646"/>
    </source>
</evidence>
<dbReference type="GO" id="GO:0008745">
    <property type="term" value="F:N-acetylmuramoyl-L-alanine amidase activity"/>
    <property type="evidence" value="ECO:0007669"/>
    <property type="project" value="UniProtKB-EC"/>
</dbReference>
<keyword evidence="4" id="KW-0472">Membrane</keyword>
<keyword evidence="4" id="KW-0812">Transmembrane</keyword>
<dbReference type="EMBL" id="AP021875">
    <property type="protein sequence ID" value="BBO75776.1"/>
    <property type="molecule type" value="Genomic_DNA"/>
</dbReference>
<dbReference type="AlphaFoldDB" id="A0A5K7Z264"/>
<dbReference type="Pfam" id="PF01520">
    <property type="entry name" value="Amidase_3"/>
    <property type="match status" value="1"/>
</dbReference>
<name>A0A5K7Z264_9BACT</name>
<evidence type="ECO:0000256" key="1">
    <source>
        <dbReference type="ARBA" id="ARBA00001561"/>
    </source>
</evidence>
<dbReference type="Gene3D" id="3.40.630.40">
    <property type="entry name" value="Zn-dependent exopeptidases"/>
    <property type="match status" value="1"/>
</dbReference>
<protein>
    <recommendedName>
        <fullName evidence="2">N-acetylmuramoyl-L-alanine amidase</fullName>
        <ecNumber evidence="2">3.5.1.28</ecNumber>
    </recommendedName>
</protein>
<dbReference type="PANTHER" id="PTHR30404">
    <property type="entry name" value="N-ACETYLMURAMOYL-L-ALANINE AMIDASE"/>
    <property type="match status" value="1"/>
</dbReference>
<proteinExistence type="predicted"/>
<evidence type="ECO:0000313" key="7">
    <source>
        <dbReference type="Proteomes" id="UP000427769"/>
    </source>
</evidence>
<dbReference type="GO" id="GO:0030288">
    <property type="term" value="C:outer membrane-bounded periplasmic space"/>
    <property type="evidence" value="ECO:0007669"/>
    <property type="project" value="TreeGrafter"/>
</dbReference>
<dbReference type="Proteomes" id="UP000427769">
    <property type="component" value="Chromosome"/>
</dbReference>
<feature type="transmembrane region" description="Helical" evidence="4">
    <location>
        <begin position="20"/>
        <end position="40"/>
    </location>
</feature>
<keyword evidence="7" id="KW-1185">Reference proteome</keyword>
<keyword evidence="4" id="KW-1133">Transmembrane helix</keyword>
<organism evidence="6 7">
    <name type="scientific">Desulfosarcina widdelii</name>
    <dbReference type="NCBI Taxonomy" id="947919"/>
    <lineage>
        <taxon>Bacteria</taxon>
        <taxon>Pseudomonadati</taxon>
        <taxon>Thermodesulfobacteriota</taxon>
        <taxon>Desulfobacteria</taxon>
        <taxon>Desulfobacterales</taxon>
        <taxon>Desulfosarcinaceae</taxon>
        <taxon>Desulfosarcina</taxon>
    </lineage>
</organism>
<evidence type="ECO:0000256" key="4">
    <source>
        <dbReference type="SAM" id="Phobius"/>
    </source>
</evidence>
<feature type="domain" description="MurNAc-LAA" evidence="5">
    <location>
        <begin position="109"/>
        <end position="246"/>
    </location>
</feature>
<reference evidence="6 7" key="1">
    <citation type="submission" date="2019-11" db="EMBL/GenBank/DDBJ databases">
        <title>Comparative genomics of hydrocarbon-degrading Desulfosarcina strains.</title>
        <authorList>
            <person name="Watanabe M."/>
            <person name="Kojima H."/>
            <person name="Fukui M."/>
        </authorList>
    </citation>
    <scope>NUCLEOTIDE SEQUENCE [LARGE SCALE GENOMIC DNA]</scope>
    <source>
        <strain evidence="6 7">PP31</strain>
    </source>
</reference>
<dbReference type="EC" id="3.5.1.28" evidence="2"/>
<dbReference type="KEGG" id="dwd:DSCW_31930"/>
<dbReference type="PANTHER" id="PTHR30404:SF0">
    <property type="entry name" value="N-ACETYLMURAMOYL-L-ALANINE AMIDASE AMIC"/>
    <property type="match status" value="1"/>
</dbReference>
<accession>A0A5K7Z264</accession>
<dbReference type="RefSeq" id="WP_231715790.1">
    <property type="nucleotide sequence ID" value="NZ_AP021875.1"/>
</dbReference>
<sequence>MDLCVKDSDLFTVSAKPQIAFVNVLALLAIGFLLSIAAVYGQAEPVLAATVVLDPGHGGNDEGAGSGSAFSEKRFTLALAQAVAAALPPKHRVELTRTADIDLAPADRAALANHLKADLMVSLHAAVAPYCSDPTAAVYVHNDERLVMPSGKTKAPDSDPPAWETLQIRHQQESQEVAEEIRMTLEASGSFDHVAVYKAPLIALMGADLPAVLLEVGCIHPTIALTKDQYEQQVKAYAGPIAAAIEMALDTLAP</sequence>
<evidence type="ECO:0000256" key="2">
    <source>
        <dbReference type="ARBA" id="ARBA00011901"/>
    </source>
</evidence>
<evidence type="ECO:0000313" key="6">
    <source>
        <dbReference type="EMBL" id="BBO75776.1"/>
    </source>
</evidence>
<dbReference type="GO" id="GO:0009253">
    <property type="term" value="P:peptidoglycan catabolic process"/>
    <property type="evidence" value="ECO:0007669"/>
    <property type="project" value="InterPro"/>
</dbReference>
<dbReference type="InterPro" id="IPR002508">
    <property type="entry name" value="MurNAc-LAA_cat"/>
</dbReference>
<dbReference type="SUPFAM" id="SSF53187">
    <property type="entry name" value="Zn-dependent exopeptidases"/>
    <property type="match status" value="1"/>
</dbReference>
<keyword evidence="3" id="KW-0378">Hydrolase</keyword>
<dbReference type="SMART" id="SM00646">
    <property type="entry name" value="Ami_3"/>
    <property type="match status" value="1"/>
</dbReference>
<evidence type="ECO:0000256" key="3">
    <source>
        <dbReference type="ARBA" id="ARBA00022801"/>
    </source>
</evidence>
<dbReference type="CDD" id="cd02696">
    <property type="entry name" value="MurNAc-LAA"/>
    <property type="match status" value="1"/>
</dbReference>
<comment type="catalytic activity">
    <reaction evidence="1">
        <text>Hydrolyzes the link between N-acetylmuramoyl residues and L-amino acid residues in certain cell-wall glycopeptides.</text>
        <dbReference type="EC" id="3.5.1.28"/>
    </reaction>
</comment>